<comment type="caution">
    <text evidence="4">The sequence shown here is derived from an EMBL/GenBank/DDBJ whole genome shotgun (WGS) entry which is preliminary data.</text>
</comment>
<dbReference type="Gene3D" id="1.20.1090.10">
    <property type="entry name" value="Dehydroquinate synthase-like - alpha domain"/>
    <property type="match status" value="1"/>
</dbReference>
<evidence type="ECO:0000259" key="2">
    <source>
        <dbReference type="Pfam" id="PF00465"/>
    </source>
</evidence>
<keyword evidence="5" id="KW-1185">Reference proteome</keyword>
<dbReference type="RefSeq" id="XP_060281798.1">
    <property type="nucleotide sequence ID" value="XM_060422008.1"/>
</dbReference>
<gene>
    <name evidence="4" type="ORF">QBC33DRAFT_124478</name>
</gene>
<dbReference type="AlphaFoldDB" id="A0AAJ0FLY7"/>
<evidence type="ECO:0000259" key="3">
    <source>
        <dbReference type="Pfam" id="PF25137"/>
    </source>
</evidence>
<keyword evidence="1" id="KW-0560">Oxidoreductase</keyword>
<dbReference type="InterPro" id="IPR001670">
    <property type="entry name" value="ADH_Fe/GldA"/>
</dbReference>
<dbReference type="GO" id="GO:0005739">
    <property type="term" value="C:mitochondrion"/>
    <property type="evidence" value="ECO:0007669"/>
    <property type="project" value="TreeGrafter"/>
</dbReference>
<dbReference type="Proteomes" id="UP001244011">
    <property type="component" value="Unassembled WGS sequence"/>
</dbReference>
<dbReference type="Pfam" id="PF00465">
    <property type="entry name" value="Fe-ADH"/>
    <property type="match status" value="1"/>
</dbReference>
<dbReference type="Gene3D" id="3.40.50.1970">
    <property type="match status" value="1"/>
</dbReference>
<dbReference type="EMBL" id="MU839014">
    <property type="protein sequence ID" value="KAK1765585.1"/>
    <property type="molecule type" value="Genomic_DNA"/>
</dbReference>
<dbReference type="GO" id="GO:0046872">
    <property type="term" value="F:metal ion binding"/>
    <property type="evidence" value="ECO:0007669"/>
    <property type="project" value="InterPro"/>
</dbReference>
<dbReference type="InterPro" id="IPR056798">
    <property type="entry name" value="ADH_Fe_C"/>
</dbReference>
<sequence>MAASGEWLFPANPPALKPVISHGLPFQDACVHHSQDSFRASRIYVVVSSSISKTENFKTLQSALGDRVAGVRYGFRPHTPWDDVLEVARDLGTINPDLIITLGAGSITDGIKVASFAYSNGALTTEDLEQLAVKTEKQSGTESDTASEIQACRIPVINVPTSLSGGEYTAIGGATDTRNGHKATFRHPSMMASLVVLDPRLCTSTPERVWLSSGVRAVDHCVEGISGTASGEADEERKLLEHSLRTLLPNLLATKANPGDLQARVQSMLAVPPCLQALDMGLGASHGIGHQLGPLGVGHGETSCVLLPVVLKFNYLHGDAEARSRQKRVWEVFWSDPTVSEVLMGQGLTKEDSDTGDVVGAFIKALGMPTSLRAVGVGREKFDSLADNALKDFCTQSNPVALDKKGVLEILEMAAAD</sequence>
<feature type="domain" description="Alcohol dehydrogenase iron-type/glycerol dehydrogenase GldA" evidence="2">
    <location>
        <begin position="31"/>
        <end position="199"/>
    </location>
</feature>
<dbReference type="CDD" id="cd08192">
    <property type="entry name" value="MAR-like"/>
    <property type="match status" value="1"/>
</dbReference>
<evidence type="ECO:0000313" key="5">
    <source>
        <dbReference type="Proteomes" id="UP001244011"/>
    </source>
</evidence>
<accession>A0AAJ0FLY7</accession>
<evidence type="ECO:0000256" key="1">
    <source>
        <dbReference type="ARBA" id="ARBA00023002"/>
    </source>
</evidence>
<evidence type="ECO:0000313" key="4">
    <source>
        <dbReference type="EMBL" id="KAK1765585.1"/>
    </source>
</evidence>
<feature type="domain" description="Fe-containing alcohol dehydrogenase-like C-terminal" evidence="3">
    <location>
        <begin position="212"/>
        <end position="414"/>
    </location>
</feature>
<name>A0AAJ0FLY7_9PEZI</name>
<dbReference type="PANTHER" id="PTHR11496">
    <property type="entry name" value="ALCOHOL DEHYDROGENASE"/>
    <property type="match status" value="1"/>
</dbReference>
<proteinExistence type="predicted"/>
<dbReference type="SUPFAM" id="SSF56796">
    <property type="entry name" value="Dehydroquinate synthase-like"/>
    <property type="match status" value="1"/>
</dbReference>
<organism evidence="4 5">
    <name type="scientific">Phialemonium atrogriseum</name>
    <dbReference type="NCBI Taxonomy" id="1093897"/>
    <lineage>
        <taxon>Eukaryota</taxon>
        <taxon>Fungi</taxon>
        <taxon>Dikarya</taxon>
        <taxon>Ascomycota</taxon>
        <taxon>Pezizomycotina</taxon>
        <taxon>Sordariomycetes</taxon>
        <taxon>Sordariomycetidae</taxon>
        <taxon>Cephalothecales</taxon>
        <taxon>Cephalothecaceae</taxon>
        <taxon>Phialemonium</taxon>
    </lineage>
</organism>
<dbReference type="InterPro" id="IPR039697">
    <property type="entry name" value="Alcohol_dehydrogenase_Fe"/>
</dbReference>
<dbReference type="PANTHER" id="PTHR11496:SF107">
    <property type="entry name" value="ALCOHOL DEHYDROGENASE, PUTATIVE (AFU_ORTHOLOGUE AFUA_1G06800)-RELATED"/>
    <property type="match status" value="1"/>
</dbReference>
<protein>
    <submittedName>
        <fullName evidence="4">Alcohol dehydrogenase</fullName>
    </submittedName>
</protein>
<dbReference type="Pfam" id="PF25137">
    <property type="entry name" value="ADH_Fe_C"/>
    <property type="match status" value="1"/>
</dbReference>
<reference evidence="4" key="1">
    <citation type="submission" date="2023-06" db="EMBL/GenBank/DDBJ databases">
        <title>Genome-scale phylogeny and comparative genomics of the fungal order Sordariales.</title>
        <authorList>
            <consortium name="Lawrence Berkeley National Laboratory"/>
            <person name="Hensen N."/>
            <person name="Bonometti L."/>
            <person name="Westerberg I."/>
            <person name="Brannstrom I.O."/>
            <person name="Guillou S."/>
            <person name="Cros-Aarteil S."/>
            <person name="Calhoun S."/>
            <person name="Haridas S."/>
            <person name="Kuo A."/>
            <person name="Mondo S."/>
            <person name="Pangilinan J."/>
            <person name="Riley R."/>
            <person name="Labutti K."/>
            <person name="Andreopoulos B."/>
            <person name="Lipzen A."/>
            <person name="Chen C."/>
            <person name="Yanf M."/>
            <person name="Daum C."/>
            <person name="Ng V."/>
            <person name="Clum A."/>
            <person name="Steindorff A."/>
            <person name="Ohm R."/>
            <person name="Martin F."/>
            <person name="Silar P."/>
            <person name="Natvig D."/>
            <person name="Lalanne C."/>
            <person name="Gautier V."/>
            <person name="Ament-Velasquez S.L."/>
            <person name="Kruys A."/>
            <person name="Hutchinson M.I."/>
            <person name="Powell A.J."/>
            <person name="Barry K."/>
            <person name="Miller A.N."/>
            <person name="Grigoriev I.V."/>
            <person name="Debuchy R."/>
            <person name="Gladieux P."/>
            <person name="Thoren M.H."/>
            <person name="Johannesson H."/>
        </authorList>
    </citation>
    <scope>NUCLEOTIDE SEQUENCE</scope>
    <source>
        <strain evidence="4">8032-3</strain>
    </source>
</reference>
<dbReference type="GO" id="GO:0004022">
    <property type="term" value="F:alcohol dehydrogenase (NAD+) activity"/>
    <property type="evidence" value="ECO:0007669"/>
    <property type="project" value="TreeGrafter"/>
</dbReference>
<dbReference type="GeneID" id="85305195"/>